<dbReference type="EMBL" id="FPBV01000022">
    <property type="protein sequence ID" value="SFV03292.1"/>
    <property type="molecule type" value="Genomic_DNA"/>
</dbReference>
<dbReference type="RefSeq" id="WP_074955457.1">
    <property type="nucleotide sequence ID" value="NZ_FPBV01000022.1"/>
</dbReference>
<evidence type="ECO:0000313" key="2">
    <source>
        <dbReference type="EMBL" id="SFV03292.1"/>
    </source>
</evidence>
<feature type="transmembrane region" description="Helical" evidence="1">
    <location>
        <begin position="30"/>
        <end position="63"/>
    </location>
</feature>
<sequence length="67" mass="7657">MEFQASLSTRFAVTFLTILARFLIGPPSRVHPFTILLIISLLYPGVSLSRFVVGRILFLLMLFMDIR</sequence>
<dbReference type="OrthoDB" id="9857335at2"/>
<evidence type="ECO:0000313" key="3">
    <source>
        <dbReference type="Proteomes" id="UP000183508"/>
    </source>
</evidence>
<keyword evidence="1" id="KW-0472">Membrane</keyword>
<keyword evidence="3" id="KW-1185">Reference proteome</keyword>
<proteinExistence type="predicted"/>
<gene>
    <name evidence="2" type="ORF">SAMN05421543_12247</name>
</gene>
<dbReference type="AlphaFoldDB" id="A0A1I7L0K2"/>
<accession>A0A1I7L0K2</accession>
<keyword evidence="1" id="KW-1133">Transmembrane helix</keyword>
<name>A0A1I7L0K2_9BACL</name>
<reference evidence="3" key="1">
    <citation type="submission" date="2016-10" db="EMBL/GenBank/DDBJ databases">
        <authorList>
            <person name="Varghese N."/>
        </authorList>
    </citation>
    <scope>NUCLEOTIDE SEQUENCE [LARGE SCALE GENOMIC DNA]</scope>
    <source>
        <strain evidence="3">DSM 17980</strain>
    </source>
</reference>
<organism evidence="2 3">
    <name type="scientific">Alicyclobacillus macrosporangiidus</name>
    <dbReference type="NCBI Taxonomy" id="392015"/>
    <lineage>
        <taxon>Bacteria</taxon>
        <taxon>Bacillati</taxon>
        <taxon>Bacillota</taxon>
        <taxon>Bacilli</taxon>
        <taxon>Bacillales</taxon>
        <taxon>Alicyclobacillaceae</taxon>
        <taxon>Alicyclobacillus</taxon>
    </lineage>
</organism>
<keyword evidence="1" id="KW-0812">Transmembrane</keyword>
<evidence type="ECO:0000256" key="1">
    <source>
        <dbReference type="SAM" id="Phobius"/>
    </source>
</evidence>
<dbReference type="Proteomes" id="UP000183508">
    <property type="component" value="Unassembled WGS sequence"/>
</dbReference>
<feature type="transmembrane region" description="Helical" evidence="1">
    <location>
        <begin position="7"/>
        <end position="24"/>
    </location>
</feature>
<protein>
    <submittedName>
        <fullName evidence="2">Uncharacterized protein</fullName>
    </submittedName>
</protein>